<dbReference type="PANTHER" id="PTHR43316">
    <property type="entry name" value="HYDROLASE, HALOACID DELAHOGENASE-RELATED"/>
    <property type="match status" value="1"/>
</dbReference>
<keyword evidence="3" id="KW-1185">Reference proteome</keyword>
<gene>
    <name evidence="2" type="ORF">BDV29DRAFT_199387</name>
</gene>
<dbReference type="SFLD" id="SFLDG01129">
    <property type="entry name" value="C1.5:_HAD__Beta-PGM__Phosphata"/>
    <property type="match status" value="1"/>
</dbReference>
<dbReference type="EMBL" id="ML732390">
    <property type="protein sequence ID" value="KAB8068476.1"/>
    <property type="molecule type" value="Genomic_DNA"/>
</dbReference>
<name>A0A5N5WIZ1_9EURO</name>
<dbReference type="OrthoDB" id="2363873at2759"/>
<dbReference type="InterPro" id="IPR023214">
    <property type="entry name" value="HAD_sf"/>
</dbReference>
<dbReference type="Gene3D" id="1.10.150.240">
    <property type="entry name" value="Putative phosphatase, domain 2"/>
    <property type="match status" value="1"/>
</dbReference>
<accession>A0A5N5WIZ1</accession>
<evidence type="ECO:0000256" key="1">
    <source>
        <dbReference type="ARBA" id="ARBA00022801"/>
    </source>
</evidence>
<dbReference type="InterPro" id="IPR023198">
    <property type="entry name" value="PGP-like_dom2"/>
</dbReference>
<evidence type="ECO:0000313" key="3">
    <source>
        <dbReference type="Proteomes" id="UP000326565"/>
    </source>
</evidence>
<proteinExistence type="predicted"/>
<dbReference type="AlphaFoldDB" id="A0A5N5WIZ1"/>
<evidence type="ECO:0000313" key="2">
    <source>
        <dbReference type="EMBL" id="KAB8068476.1"/>
    </source>
</evidence>
<dbReference type="PANTHER" id="PTHR43316:SF4">
    <property type="entry name" value="ACID DEHALOGENASE, PUTATIVE (AFU_ORTHOLOGUE AFUA_8G05870)-RELATED"/>
    <property type="match status" value="1"/>
</dbReference>
<reference evidence="2 3" key="1">
    <citation type="submission" date="2019-04" db="EMBL/GenBank/DDBJ databases">
        <title>Friends and foes A comparative genomics study of 23 Aspergillus species from section Flavi.</title>
        <authorList>
            <consortium name="DOE Joint Genome Institute"/>
            <person name="Kjaerbolling I."/>
            <person name="Vesth T."/>
            <person name="Frisvad J.C."/>
            <person name="Nybo J.L."/>
            <person name="Theobald S."/>
            <person name="Kildgaard S."/>
            <person name="Isbrandt T."/>
            <person name="Kuo A."/>
            <person name="Sato A."/>
            <person name="Lyhne E.K."/>
            <person name="Kogle M.E."/>
            <person name="Wiebenga A."/>
            <person name="Kun R.S."/>
            <person name="Lubbers R.J."/>
            <person name="Makela M.R."/>
            <person name="Barry K."/>
            <person name="Chovatia M."/>
            <person name="Clum A."/>
            <person name="Daum C."/>
            <person name="Haridas S."/>
            <person name="He G."/>
            <person name="LaButti K."/>
            <person name="Lipzen A."/>
            <person name="Mondo S."/>
            <person name="Riley R."/>
            <person name="Salamov A."/>
            <person name="Simmons B.A."/>
            <person name="Magnuson J.K."/>
            <person name="Henrissat B."/>
            <person name="Mortensen U.H."/>
            <person name="Larsen T.O."/>
            <person name="Devries R.P."/>
            <person name="Grigoriev I.V."/>
            <person name="Machida M."/>
            <person name="Baker S.E."/>
            <person name="Andersen M.R."/>
        </authorList>
    </citation>
    <scope>NUCLEOTIDE SEQUENCE [LARGE SCALE GENOMIC DNA]</scope>
    <source>
        <strain evidence="2 3">CBS 151.66</strain>
    </source>
</reference>
<keyword evidence="1" id="KW-0378">Hydrolase</keyword>
<dbReference type="InterPro" id="IPR036412">
    <property type="entry name" value="HAD-like_sf"/>
</dbReference>
<dbReference type="Pfam" id="PF00702">
    <property type="entry name" value="Hydrolase"/>
    <property type="match status" value="1"/>
</dbReference>
<dbReference type="GO" id="GO:0016787">
    <property type="term" value="F:hydrolase activity"/>
    <property type="evidence" value="ECO:0007669"/>
    <property type="project" value="UniProtKB-KW"/>
</dbReference>
<dbReference type="InterPro" id="IPR051540">
    <property type="entry name" value="S-2-haloacid_dehalogenase"/>
</dbReference>
<dbReference type="Proteomes" id="UP000326565">
    <property type="component" value="Unassembled WGS sequence"/>
</dbReference>
<protein>
    <submittedName>
        <fullName evidence="2">HAD-like domain-containing protein</fullName>
    </submittedName>
</protein>
<dbReference type="Gene3D" id="3.40.50.1000">
    <property type="entry name" value="HAD superfamily/HAD-like"/>
    <property type="match status" value="1"/>
</dbReference>
<organism evidence="2 3">
    <name type="scientific">Aspergillus leporis</name>
    <dbReference type="NCBI Taxonomy" id="41062"/>
    <lineage>
        <taxon>Eukaryota</taxon>
        <taxon>Fungi</taxon>
        <taxon>Dikarya</taxon>
        <taxon>Ascomycota</taxon>
        <taxon>Pezizomycotina</taxon>
        <taxon>Eurotiomycetes</taxon>
        <taxon>Eurotiomycetidae</taxon>
        <taxon>Eurotiales</taxon>
        <taxon>Aspergillaceae</taxon>
        <taxon>Aspergillus</taxon>
        <taxon>Aspergillus subgen. Circumdati</taxon>
    </lineage>
</organism>
<sequence length="240" mass="26750">MPPKKHVVFDVVGTCVSFDAFYARINSVIGPKLLAQNITPHFFGFTWMTAAELEFTFLSISERYKPYKEVITALFYRTLHMAGIADPRSFATDAERDQCVQGYSELGLRPGTRECFAKLREAGFTVWCLTTGDTGRVRGYFERAGVKMPLENFISCDSAGIAKPALAAYRPALERFGEEDVKWFAAAHMWDVSAAVKVGFRGAYCRVYEREACEEIFDAKMEVLAETLPEMAGGIIAASV</sequence>
<dbReference type="SFLD" id="SFLDS00003">
    <property type="entry name" value="Haloacid_Dehalogenase"/>
    <property type="match status" value="1"/>
</dbReference>
<dbReference type="SUPFAM" id="SSF56784">
    <property type="entry name" value="HAD-like"/>
    <property type="match status" value="1"/>
</dbReference>